<evidence type="ECO:0000256" key="5">
    <source>
        <dbReference type="ARBA" id="ARBA00022692"/>
    </source>
</evidence>
<feature type="transmembrane region" description="Helical" evidence="8">
    <location>
        <begin position="172"/>
        <end position="196"/>
    </location>
</feature>
<feature type="transmembrane region" description="Helical" evidence="8">
    <location>
        <begin position="29"/>
        <end position="52"/>
    </location>
</feature>
<keyword evidence="7 8" id="KW-0472">Membrane</keyword>
<dbReference type="AlphaFoldDB" id="A0A0F9SS90"/>
<feature type="transmembrane region" description="Helical" evidence="8">
    <location>
        <begin position="285"/>
        <end position="306"/>
    </location>
</feature>
<protein>
    <recommendedName>
        <fullName evidence="9">Citrate transporter-like domain-containing protein</fullName>
    </recommendedName>
</protein>
<evidence type="ECO:0000256" key="1">
    <source>
        <dbReference type="ARBA" id="ARBA00004651"/>
    </source>
</evidence>
<dbReference type="PANTHER" id="PTHR43568">
    <property type="entry name" value="P PROTEIN"/>
    <property type="match status" value="1"/>
</dbReference>
<name>A0A0F9SS90_9ZZZZ</name>
<keyword evidence="4" id="KW-1003">Cell membrane</keyword>
<comment type="subcellular location">
    <subcellularLocation>
        <location evidence="1">Cell membrane</location>
        <topology evidence="1">Multi-pass membrane protein</topology>
    </subcellularLocation>
</comment>
<dbReference type="InterPro" id="IPR051475">
    <property type="entry name" value="Diverse_Ion_Transporter"/>
</dbReference>
<keyword evidence="3" id="KW-0813">Transport</keyword>
<feature type="transmembrane region" description="Helical" evidence="8">
    <location>
        <begin position="407"/>
        <end position="429"/>
    </location>
</feature>
<keyword evidence="6 8" id="KW-1133">Transmembrane helix</keyword>
<dbReference type="EMBL" id="LAZR01000525">
    <property type="protein sequence ID" value="KKN65392.1"/>
    <property type="molecule type" value="Genomic_DNA"/>
</dbReference>
<feature type="transmembrane region" description="Helical" evidence="8">
    <location>
        <begin position="6"/>
        <end position="22"/>
    </location>
</feature>
<dbReference type="PANTHER" id="PTHR43568:SF1">
    <property type="entry name" value="P PROTEIN"/>
    <property type="match status" value="1"/>
</dbReference>
<evidence type="ECO:0000256" key="7">
    <source>
        <dbReference type="ARBA" id="ARBA00023136"/>
    </source>
</evidence>
<evidence type="ECO:0000256" key="6">
    <source>
        <dbReference type="ARBA" id="ARBA00022989"/>
    </source>
</evidence>
<evidence type="ECO:0000256" key="2">
    <source>
        <dbReference type="ARBA" id="ARBA00009843"/>
    </source>
</evidence>
<dbReference type="CDD" id="cd00625">
    <property type="entry name" value="ArsB_NhaD_permease"/>
    <property type="match status" value="1"/>
</dbReference>
<comment type="similarity">
    <text evidence="2">Belongs to the CitM (TC 2.A.11) transporter family.</text>
</comment>
<feature type="transmembrane region" description="Helical" evidence="8">
    <location>
        <begin position="358"/>
        <end position="377"/>
    </location>
</feature>
<feature type="transmembrane region" description="Helical" evidence="8">
    <location>
        <begin position="238"/>
        <end position="264"/>
    </location>
</feature>
<evidence type="ECO:0000313" key="10">
    <source>
        <dbReference type="EMBL" id="KKN65392.1"/>
    </source>
</evidence>
<reference evidence="10" key="1">
    <citation type="journal article" date="2015" name="Nature">
        <title>Complex archaea that bridge the gap between prokaryotes and eukaryotes.</title>
        <authorList>
            <person name="Spang A."/>
            <person name="Saw J.H."/>
            <person name="Jorgensen S.L."/>
            <person name="Zaremba-Niedzwiedzka K."/>
            <person name="Martijn J."/>
            <person name="Lind A.E."/>
            <person name="van Eijk R."/>
            <person name="Schleper C."/>
            <person name="Guy L."/>
            <person name="Ettema T.J."/>
        </authorList>
    </citation>
    <scope>NUCLEOTIDE SEQUENCE</scope>
</reference>
<comment type="caution">
    <text evidence="10">The sequence shown here is derived from an EMBL/GenBank/DDBJ whole genome shotgun (WGS) entry which is preliminary data.</text>
</comment>
<organism evidence="10">
    <name type="scientific">marine sediment metagenome</name>
    <dbReference type="NCBI Taxonomy" id="412755"/>
    <lineage>
        <taxon>unclassified sequences</taxon>
        <taxon>metagenomes</taxon>
        <taxon>ecological metagenomes</taxon>
    </lineage>
</organism>
<feature type="transmembrane region" description="Helical" evidence="8">
    <location>
        <begin position="64"/>
        <end position="80"/>
    </location>
</feature>
<feature type="transmembrane region" description="Helical" evidence="8">
    <location>
        <begin position="142"/>
        <end position="160"/>
    </location>
</feature>
<gene>
    <name evidence="10" type="ORF">LCGC14_0482050</name>
</gene>
<dbReference type="Pfam" id="PF03600">
    <property type="entry name" value="CitMHS"/>
    <property type="match status" value="1"/>
</dbReference>
<dbReference type="GO" id="GO:0005886">
    <property type="term" value="C:plasma membrane"/>
    <property type="evidence" value="ECO:0007669"/>
    <property type="project" value="UniProtKB-SubCell"/>
</dbReference>
<evidence type="ECO:0000256" key="4">
    <source>
        <dbReference type="ARBA" id="ARBA00022475"/>
    </source>
</evidence>
<accession>A0A0F9SS90</accession>
<dbReference type="InterPro" id="IPR000802">
    <property type="entry name" value="Arsenical_pump_ArsB"/>
</dbReference>
<feature type="transmembrane region" description="Helical" evidence="8">
    <location>
        <begin position="318"/>
        <end position="346"/>
    </location>
</feature>
<feature type="transmembrane region" description="Helical" evidence="8">
    <location>
        <begin position="101"/>
        <end position="130"/>
    </location>
</feature>
<evidence type="ECO:0000256" key="3">
    <source>
        <dbReference type="ARBA" id="ARBA00022448"/>
    </source>
</evidence>
<evidence type="ECO:0000259" key="9">
    <source>
        <dbReference type="Pfam" id="PF03600"/>
    </source>
</evidence>
<dbReference type="PRINTS" id="PR00758">
    <property type="entry name" value="ARSENICPUMP"/>
</dbReference>
<evidence type="ECO:0000256" key="8">
    <source>
        <dbReference type="SAM" id="Phobius"/>
    </source>
</evidence>
<proteinExistence type="inferred from homology"/>
<feature type="domain" description="Citrate transporter-like" evidence="9">
    <location>
        <begin position="18"/>
        <end position="369"/>
    </location>
</feature>
<dbReference type="InterPro" id="IPR004680">
    <property type="entry name" value="Cit_transptr-like_dom"/>
</dbReference>
<dbReference type="GO" id="GO:0015105">
    <property type="term" value="F:arsenite transmembrane transporter activity"/>
    <property type="evidence" value="ECO:0007669"/>
    <property type="project" value="InterPro"/>
</dbReference>
<sequence length="431" mass="48139">MLNEIVSIIISAVLFIAIMVIFTKEGLDYISFTLLSAVIACIIAGVTFNVGFEEFITYIEFKPLFFIICMQIIVTIMEEQNIFRWIVLKTLHWTKADHRKFFFLICIMASMTSAIVSDITVIIIFVPIVIQACKILKINPAPYLFGLSFTINVGSIYTPFSSAENILIANAFSINFTYFLLNFSLIVFPTLIYTLFLIDFTMLRKQEAPPESSKKDLLAIMDPNIIIVNKKKFVFNSIYFVGIIIGFIIIPETYLVAVVGAVVMCLLNRKKFTEILLKTDLKVNIFFIGIFLLLGTMQINGTFIILGNFIGNFISDNVLIAAITVLIMISVLSGFLAQIPTALVFITLMQNIYGIGQVPNLVIMAIILGINIGSNFLPQGAAADLITLNLAEKNDVSDFNYKSLLKYGSMMTLIHIGASIIYLTLYSLIIP</sequence>
<keyword evidence="5 8" id="KW-0812">Transmembrane</keyword>